<reference evidence="3 4" key="1">
    <citation type="submission" date="2020-03" db="EMBL/GenBank/DDBJ databases">
        <title>Genomic Encyclopedia of Type Strains, Phase IV (KMG-IV): sequencing the most valuable type-strain genomes for metagenomic binning, comparative biology and taxonomic classification.</title>
        <authorList>
            <person name="Goeker M."/>
        </authorList>
    </citation>
    <scope>NUCLEOTIDE SEQUENCE [LARGE SCALE GENOMIC DNA]</scope>
    <source>
        <strain evidence="3 4">DSM 105096</strain>
    </source>
</reference>
<dbReference type="Gene3D" id="1.25.40.10">
    <property type="entry name" value="Tetratricopeptide repeat domain"/>
    <property type="match status" value="1"/>
</dbReference>
<evidence type="ECO:0000313" key="4">
    <source>
        <dbReference type="Proteomes" id="UP000770785"/>
    </source>
</evidence>
<dbReference type="InterPro" id="IPR011990">
    <property type="entry name" value="TPR-like_helical_dom_sf"/>
</dbReference>
<evidence type="ECO:0000313" key="3">
    <source>
        <dbReference type="EMBL" id="NJC27447.1"/>
    </source>
</evidence>
<dbReference type="Proteomes" id="UP000770785">
    <property type="component" value="Unassembled WGS sequence"/>
</dbReference>
<dbReference type="InterPro" id="IPR019734">
    <property type="entry name" value="TPR_rpt"/>
</dbReference>
<sequence>MAKKNNIGRRPSGTPATGRRNATKTNTAGSEIDGDDELVNVVEVRDQGLDFFERNRNLIVGTVLAIVAVVVGIVIYQTFIKAPAEKNAAAYLQQAQSAFERDSFSIALEGDALGNYGFLDIIDDFGSTKAGNLSQYYAAVSYLNLGKFEAAKEWATRFDADGALLPAMKAGIIGDAESELGNNAAAISNYNDAVDAAGENYVTAGYYLNKLGQLYQKEGQNDEALAAFRRLKQDYGRSPMAGEADKYIVMLEGE</sequence>
<keyword evidence="2" id="KW-0472">Membrane</keyword>
<protein>
    <submittedName>
        <fullName evidence="3">Tetratricopeptide (TPR) repeat protein</fullName>
    </submittedName>
</protein>
<dbReference type="RefSeq" id="WP_168038566.1">
    <property type="nucleotide sequence ID" value="NZ_JAATJH010000005.1"/>
</dbReference>
<dbReference type="EMBL" id="JAATJH010000005">
    <property type="protein sequence ID" value="NJC27447.1"/>
    <property type="molecule type" value="Genomic_DNA"/>
</dbReference>
<evidence type="ECO:0000256" key="1">
    <source>
        <dbReference type="SAM" id="MobiDB-lite"/>
    </source>
</evidence>
<keyword evidence="4" id="KW-1185">Reference proteome</keyword>
<keyword evidence="2" id="KW-0812">Transmembrane</keyword>
<gene>
    <name evidence="3" type="ORF">GGR27_002964</name>
</gene>
<proteinExistence type="predicted"/>
<feature type="region of interest" description="Disordered" evidence="1">
    <location>
        <begin position="1"/>
        <end position="32"/>
    </location>
</feature>
<dbReference type="SUPFAM" id="SSF48452">
    <property type="entry name" value="TPR-like"/>
    <property type="match status" value="1"/>
</dbReference>
<dbReference type="Pfam" id="PF13174">
    <property type="entry name" value="TPR_6"/>
    <property type="match status" value="1"/>
</dbReference>
<name>A0ABX0XE04_9BACT</name>
<feature type="transmembrane region" description="Helical" evidence="2">
    <location>
        <begin position="58"/>
        <end position="79"/>
    </location>
</feature>
<keyword evidence="2" id="KW-1133">Transmembrane helix</keyword>
<organism evidence="3 4">
    <name type="scientific">Neolewinella antarctica</name>
    <dbReference type="NCBI Taxonomy" id="442734"/>
    <lineage>
        <taxon>Bacteria</taxon>
        <taxon>Pseudomonadati</taxon>
        <taxon>Bacteroidota</taxon>
        <taxon>Saprospiria</taxon>
        <taxon>Saprospirales</taxon>
        <taxon>Lewinellaceae</taxon>
        <taxon>Neolewinella</taxon>
    </lineage>
</organism>
<comment type="caution">
    <text evidence="3">The sequence shown here is derived from an EMBL/GenBank/DDBJ whole genome shotgun (WGS) entry which is preliminary data.</text>
</comment>
<accession>A0ABX0XE04</accession>
<evidence type="ECO:0000256" key="2">
    <source>
        <dbReference type="SAM" id="Phobius"/>
    </source>
</evidence>